<dbReference type="SMART" id="SM00365">
    <property type="entry name" value="LRR_SD22"/>
    <property type="match status" value="4"/>
</dbReference>
<dbReference type="InterPro" id="IPR001611">
    <property type="entry name" value="Leu-rich_rpt"/>
</dbReference>
<dbReference type="PROSITE" id="PS01360">
    <property type="entry name" value="ZF_MYND_1"/>
    <property type="match status" value="1"/>
</dbReference>
<feature type="domain" description="MYND-type" evidence="8">
    <location>
        <begin position="734"/>
        <end position="771"/>
    </location>
</feature>
<evidence type="ECO:0000256" key="5">
    <source>
        <dbReference type="ARBA" id="ARBA00022833"/>
    </source>
</evidence>
<evidence type="ECO:0000313" key="10">
    <source>
        <dbReference type="Proteomes" id="UP001642464"/>
    </source>
</evidence>
<dbReference type="PROSITE" id="PS51450">
    <property type="entry name" value="LRR"/>
    <property type="match status" value="4"/>
</dbReference>
<dbReference type="PANTHER" id="PTHR46652:SF3">
    <property type="entry name" value="LEUCINE-RICH REPEAT-CONTAINING PROTEIN 9"/>
    <property type="match status" value="1"/>
</dbReference>
<sequence length="1153" mass="128311">MDPEKGAQLEVEFVQGCGYRVESIGKEPGQPLMRVGDLLVEVNGKSLASTSEDEADEVLAAELRDGVTLLLERASEEKDPAPDEAEVPLSRMVPETPLGAAKLQEDAAPRPLAGLLSSLFSFAPPEEPQAPAGEQPTAGPELPQEEQPLHDETLPSWPEETPEVVTAVTSMTEERPDEAIEKEDGEDEEVIVFESMLPAEKIKDDLDRPQETEPSGLAELEAAKLDDAGAVESEDGGEVEEVKSLRDLAVPSNADEAPTGTAESSEAALAIPTVRCKVADLGEWLQELRLEEYLDPAAKWCSEMGAVCLEEIAENIEDFAADVALKPIERQRVQKWAAQKLQGIAPMQRLREAELQPLSRKTSQPDRRSSQRGLGLWTPPEPDAPRDARALWAEEPREAAAPVYTARSVRLAVDAQGNTGLDLRFDDDWGIRVQSVDPLPGQLGLAEGDFIVAIDGGAWWNEWSQLESAATRSQPHLNTQLYLNYKGFETIEGLEAYINIRALYLGSNNIAKIDGLDRMSDLRTLHLEGNRIRSIENLSSNLELRQLNLESNAIRHLANLSHLTKLQHLNLAKNALASLADLEELKSLPSGRLGERCRSGAELNQYMCSCPSTNEAPLRHNCIEETEGVIEFWADLRGPEKTLGRQSSRSSAITGIQAMAVIAVVSIEVFGQCTSVVLASACGFIDGEGSNAELHSMVLQLLLPRSRAESHMGRVDIPLGPQPAGSEEKQLPRCAWCGDASRTVCGRCKGRAYCSGECQQLDWRSGHQTACTPVIAQPPVTEVERSFQFYEVPYVARWAINLQRWKLRSDSKEYAFLLSRVPDEAARRRIATQGSWPQVKLALAKELTVRRMAEILTQAIWTKVEWTHQNATDRDYLLNREEYVWTGEKYQNSNRRFPNFNFSMFDTEEYLFLVTHPLAITGVYASGPLTDAMPDPREAFAEELEGEMPSESQDMESEDSRMLGPEELREICAFDSALERRSGLQHAFLGKFAYFRTIGQTRGRQWSQVVLKQHPTPDDATETPDEGTETPDGSPIVGSTRHALQLNGVLQKRWRCEVHRWRDQQLVVCRGPPEEAIDESGAFRQTQAVRFPEIDSFDKALEHDEPEFLEVPIQQLLPEKWHSDYVRACGGGERGEQTRMNYLGYYQPDIPKV</sequence>
<dbReference type="InterPro" id="IPR002893">
    <property type="entry name" value="Znf_MYND"/>
</dbReference>
<dbReference type="PROSITE" id="PS50865">
    <property type="entry name" value="ZF_MYND_2"/>
    <property type="match status" value="1"/>
</dbReference>
<dbReference type="Proteomes" id="UP001642464">
    <property type="component" value="Unassembled WGS sequence"/>
</dbReference>
<dbReference type="InterPro" id="IPR025875">
    <property type="entry name" value="Leu-rich_rpt_4"/>
</dbReference>
<dbReference type="InterPro" id="IPR050836">
    <property type="entry name" value="SDS22/Internalin_LRR"/>
</dbReference>
<evidence type="ECO:0000256" key="6">
    <source>
        <dbReference type="PROSITE-ProRule" id="PRU00134"/>
    </source>
</evidence>
<dbReference type="Pfam" id="PF12799">
    <property type="entry name" value="LRR_4"/>
    <property type="match status" value="1"/>
</dbReference>
<keyword evidence="1" id="KW-0433">Leucine-rich repeat</keyword>
<dbReference type="EMBL" id="CAXAMM010043062">
    <property type="protein sequence ID" value="CAK9108327.1"/>
    <property type="molecule type" value="Genomic_DNA"/>
</dbReference>
<accession>A0ABP0S7I0</accession>
<feature type="region of interest" description="Disordered" evidence="7">
    <location>
        <begin position="121"/>
        <end position="161"/>
    </location>
</feature>
<feature type="compositionally biased region" description="Low complexity" evidence="7">
    <location>
        <begin position="121"/>
        <end position="141"/>
    </location>
</feature>
<evidence type="ECO:0000313" key="9">
    <source>
        <dbReference type="EMBL" id="CAK9108327.1"/>
    </source>
</evidence>
<dbReference type="InterPro" id="IPR036034">
    <property type="entry name" value="PDZ_sf"/>
</dbReference>
<keyword evidence="3" id="KW-0677">Repeat</keyword>
<evidence type="ECO:0000256" key="7">
    <source>
        <dbReference type="SAM" id="MobiDB-lite"/>
    </source>
</evidence>
<keyword evidence="5" id="KW-0862">Zinc</keyword>
<dbReference type="Gene3D" id="6.10.140.2220">
    <property type="match status" value="1"/>
</dbReference>
<dbReference type="SUPFAM" id="SSF144232">
    <property type="entry name" value="HIT/MYND zinc finger-like"/>
    <property type="match status" value="1"/>
</dbReference>
<protein>
    <submittedName>
        <fullName evidence="9">Dynein axonemal assembly factor 1 (Leucine-rich repeat-containing protein 50)</fullName>
    </submittedName>
</protein>
<dbReference type="SUPFAM" id="SSF50156">
    <property type="entry name" value="PDZ domain-like"/>
    <property type="match status" value="1"/>
</dbReference>
<evidence type="ECO:0000256" key="4">
    <source>
        <dbReference type="ARBA" id="ARBA00022771"/>
    </source>
</evidence>
<comment type="caution">
    <text evidence="9">The sequence shown here is derived from an EMBL/GenBank/DDBJ whole genome shotgun (WGS) entry which is preliminary data.</text>
</comment>
<feature type="region of interest" description="Disordered" evidence="7">
    <location>
        <begin position="355"/>
        <end position="386"/>
    </location>
</feature>
<dbReference type="SUPFAM" id="SSF52075">
    <property type="entry name" value="Outer arm dynein light chain 1"/>
    <property type="match status" value="1"/>
</dbReference>
<evidence type="ECO:0000256" key="3">
    <source>
        <dbReference type="ARBA" id="ARBA00022737"/>
    </source>
</evidence>
<dbReference type="InterPro" id="IPR003591">
    <property type="entry name" value="Leu-rich_rpt_typical-subtyp"/>
</dbReference>
<dbReference type="Gene3D" id="3.80.10.10">
    <property type="entry name" value="Ribonuclease Inhibitor"/>
    <property type="match status" value="1"/>
</dbReference>
<proteinExistence type="predicted"/>
<reference evidence="9 10" key="1">
    <citation type="submission" date="2024-02" db="EMBL/GenBank/DDBJ databases">
        <authorList>
            <person name="Chen Y."/>
            <person name="Shah S."/>
            <person name="Dougan E. K."/>
            <person name="Thang M."/>
            <person name="Chan C."/>
        </authorList>
    </citation>
    <scope>NUCLEOTIDE SEQUENCE [LARGE SCALE GENOMIC DNA]</scope>
</reference>
<dbReference type="InterPro" id="IPR032675">
    <property type="entry name" value="LRR_dom_sf"/>
</dbReference>
<evidence type="ECO:0000259" key="8">
    <source>
        <dbReference type="PROSITE" id="PS50865"/>
    </source>
</evidence>
<feature type="compositionally biased region" description="Acidic residues" evidence="7">
    <location>
        <begin position="1019"/>
        <end position="1029"/>
    </location>
</feature>
<keyword evidence="10" id="KW-1185">Reference proteome</keyword>
<keyword evidence="2" id="KW-0479">Metal-binding</keyword>
<dbReference type="Pfam" id="PF01753">
    <property type="entry name" value="zf-MYND"/>
    <property type="match status" value="1"/>
</dbReference>
<dbReference type="PANTHER" id="PTHR46652">
    <property type="entry name" value="LEUCINE-RICH REPEAT AND IQ DOMAIN-CONTAINING PROTEIN 1-RELATED"/>
    <property type="match status" value="1"/>
</dbReference>
<keyword evidence="4 6" id="KW-0863">Zinc-finger</keyword>
<organism evidence="9 10">
    <name type="scientific">Durusdinium trenchii</name>
    <dbReference type="NCBI Taxonomy" id="1381693"/>
    <lineage>
        <taxon>Eukaryota</taxon>
        <taxon>Sar</taxon>
        <taxon>Alveolata</taxon>
        <taxon>Dinophyceae</taxon>
        <taxon>Suessiales</taxon>
        <taxon>Symbiodiniaceae</taxon>
        <taxon>Durusdinium</taxon>
    </lineage>
</organism>
<evidence type="ECO:0000256" key="2">
    <source>
        <dbReference type="ARBA" id="ARBA00022723"/>
    </source>
</evidence>
<feature type="region of interest" description="Disordered" evidence="7">
    <location>
        <begin position="1013"/>
        <end position="1039"/>
    </location>
</feature>
<name>A0ABP0S7I0_9DINO</name>
<evidence type="ECO:0000256" key="1">
    <source>
        <dbReference type="ARBA" id="ARBA00022614"/>
    </source>
</evidence>
<gene>
    <name evidence="9" type="ORF">SCF082_LOCUS50389</name>
</gene>
<feature type="region of interest" description="Disordered" evidence="7">
    <location>
        <begin position="72"/>
        <end position="91"/>
    </location>
</feature>
<feature type="region of interest" description="Disordered" evidence="7">
    <location>
        <begin position="229"/>
        <end position="266"/>
    </location>
</feature>
<dbReference type="SMART" id="SM00369">
    <property type="entry name" value="LRR_TYP"/>
    <property type="match status" value="2"/>
</dbReference>